<evidence type="ECO:0000256" key="6">
    <source>
        <dbReference type="RuleBase" id="RU000716"/>
    </source>
</evidence>
<dbReference type="SUPFAM" id="SSF88659">
    <property type="entry name" value="Sigma3 and sigma4 domains of RNA polymerase sigma factors"/>
    <property type="match status" value="1"/>
</dbReference>
<dbReference type="InterPro" id="IPR014284">
    <property type="entry name" value="RNA_pol_sigma-70_dom"/>
</dbReference>
<name>A0A7G8PVV0_9FLAO</name>
<dbReference type="Gene3D" id="1.10.1740.10">
    <property type="match status" value="1"/>
</dbReference>
<keyword evidence="4 6" id="KW-0238">DNA-binding</keyword>
<proteinExistence type="inferred from homology"/>
<dbReference type="GO" id="GO:0016987">
    <property type="term" value="F:sigma factor activity"/>
    <property type="evidence" value="ECO:0007669"/>
    <property type="project" value="UniProtKB-KW"/>
</dbReference>
<sequence length="177" mass="19969">MEQPNALILEMQSGNEKAFSRIYALYSDALYGIVYSIVLDEDIAEEVLQDAFIKIWNNSSSYDINKGRFFTWILNIARNTAIDKTRSKSFKNSKKNLSTTNFVDILASSDNLNNKTNAIGIKKFVDALKPACIKIIDLLYFKGYTQADAAKNLEIPLGTLKTRNRNCINDLRTIVLG</sequence>
<comment type="similarity">
    <text evidence="1 6">Belongs to the sigma-70 factor family. ECF subfamily.</text>
</comment>
<dbReference type="PROSITE" id="PS01063">
    <property type="entry name" value="SIGMA70_ECF"/>
    <property type="match status" value="1"/>
</dbReference>
<evidence type="ECO:0000256" key="5">
    <source>
        <dbReference type="ARBA" id="ARBA00023163"/>
    </source>
</evidence>
<dbReference type="InterPro" id="IPR013324">
    <property type="entry name" value="RNA_pol_sigma_r3/r4-like"/>
</dbReference>
<keyword evidence="3 6" id="KW-0731">Sigma factor</keyword>
<dbReference type="EMBL" id="CP052909">
    <property type="protein sequence ID" value="QNJ98466.1"/>
    <property type="molecule type" value="Genomic_DNA"/>
</dbReference>
<accession>A0A7G8PVV0</accession>
<keyword evidence="2 6" id="KW-0805">Transcription regulation</keyword>
<protein>
    <recommendedName>
        <fullName evidence="6">RNA polymerase sigma factor</fullName>
    </recommendedName>
</protein>
<evidence type="ECO:0000256" key="1">
    <source>
        <dbReference type="ARBA" id="ARBA00010641"/>
    </source>
</evidence>
<evidence type="ECO:0000256" key="2">
    <source>
        <dbReference type="ARBA" id="ARBA00023015"/>
    </source>
</evidence>
<dbReference type="Gene3D" id="1.10.10.10">
    <property type="entry name" value="Winged helix-like DNA-binding domain superfamily/Winged helix DNA-binding domain"/>
    <property type="match status" value="1"/>
</dbReference>
<organism evidence="8 9">
    <name type="scientific">Constantimarinum furrinae</name>
    <dbReference type="NCBI Taxonomy" id="2562285"/>
    <lineage>
        <taxon>Bacteria</taxon>
        <taxon>Pseudomonadati</taxon>
        <taxon>Bacteroidota</taxon>
        <taxon>Flavobacteriia</taxon>
        <taxon>Flavobacteriales</taxon>
        <taxon>Flavobacteriaceae</taxon>
        <taxon>Altibacter/Constantimarinum group</taxon>
        <taxon>Constantimarinum</taxon>
    </lineage>
</organism>
<keyword evidence="5 6" id="KW-0804">Transcription</keyword>
<evidence type="ECO:0000256" key="4">
    <source>
        <dbReference type="ARBA" id="ARBA00023125"/>
    </source>
</evidence>
<evidence type="ECO:0000259" key="7">
    <source>
        <dbReference type="Pfam" id="PF04542"/>
    </source>
</evidence>
<dbReference type="GO" id="GO:0006352">
    <property type="term" value="P:DNA-templated transcription initiation"/>
    <property type="evidence" value="ECO:0007669"/>
    <property type="project" value="InterPro"/>
</dbReference>
<reference evidence="8 9" key="1">
    <citation type="submission" date="2020-04" db="EMBL/GenBank/DDBJ databases">
        <title>Genome sequence of Altibacter aquimarinus strain ALE3EI.</title>
        <authorList>
            <person name="Oh H.-M."/>
            <person name="Jang D."/>
        </authorList>
    </citation>
    <scope>NUCLEOTIDE SEQUENCE [LARGE SCALE GENOMIC DNA]</scope>
    <source>
        <strain evidence="8 9">ALE3EI</strain>
    </source>
</reference>
<dbReference type="Pfam" id="PF04542">
    <property type="entry name" value="Sigma70_r2"/>
    <property type="match status" value="1"/>
</dbReference>
<dbReference type="RefSeq" id="WP_186988136.1">
    <property type="nucleotide sequence ID" value="NZ_CP052909.1"/>
</dbReference>
<dbReference type="InterPro" id="IPR039425">
    <property type="entry name" value="RNA_pol_sigma-70-like"/>
</dbReference>
<dbReference type="NCBIfam" id="TIGR02937">
    <property type="entry name" value="sigma70-ECF"/>
    <property type="match status" value="1"/>
</dbReference>
<dbReference type="InterPro" id="IPR013325">
    <property type="entry name" value="RNA_pol_sigma_r2"/>
</dbReference>
<dbReference type="PANTHER" id="PTHR43133">
    <property type="entry name" value="RNA POLYMERASE ECF-TYPE SIGMA FACTO"/>
    <property type="match status" value="1"/>
</dbReference>
<dbReference type="Proteomes" id="UP000515514">
    <property type="component" value="Chromosome"/>
</dbReference>
<dbReference type="SUPFAM" id="SSF88946">
    <property type="entry name" value="Sigma2 domain of RNA polymerase sigma factors"/>
    <property type="match status" value="1"/>
</dbReference>
<dbReference type="AlphaFoldDB" id="A0A7G8PVV0"/>
<dbReference type="GO" id="GO:0003677">
    <property type="term" value="F:DNA binding"/>
    <property type="evidence" value="ECO:0007669"/>
    <property type="project" value="UniProtKB-KW"/>
</dbReference>
<evidence type="ECO:0000256" key="3">
    <source>
        <dbReference type="ARBA" id="ARBA00023082"/>
    </source>
</evidence>
<dbReference type="PANTHER" id="PTHR43133:SF62">
    <property type="entry name" value="RNA POLYMERASE SIGMA FACTOR SIGZ"/>
    <property type="match status" value="1"/>
</dbReference>
<dbReference type="InterPro" id="IPR036388">
    <property type="entry name" value="WH-like_DNA-bd_sf"/>
</dbReference>
<dbReference type="InterPro" id="IPR000838">
    <property type="entry name" value="RNA_pol_sigma70_ECF_CS"/>
</dbReference>
<gene>
    <name evidence="8" type="ORF">ALE3EI_1919</name>
</gene>
<evidence type="ECO:0000313" key="9">
    <source>
        <dbReference type="Proteomes" id="UP000515514"/>
    </source>
</evidence>
<keyword evidence="9" id="KW-1185">Reference proteome</keyword>
<dbReference type="InterPro" id="IPR007627">
    <property type="entry name" value="RNA_pol_sigma70_r2"/>
</dbReference>
<feature type="domain" description="RNA polymerase sigma-70 region 2" evidence="7">
    <location>
        <begin position="23"/>
        <end position="89"/>
    </location>
</feature>
<dbReference type="KEGG" id="alti:ALE3EI_1919"/>
<evidence type="ECO:0000313" key="8">
    <source>
        <dbReference type="EMBL" id="QNJ98466.1"/>
    </source>
</evidence>